<organism evidence="2 3">
    <name type="scientific">Pholiota conissans</name>
    <dbReference type="NCBI Taxonomy" id="109636"/>
    <lineage>
        <taxon>Eukaryota</taxon>
        <taxon>Fungi</taxon>
        <taxon>Dikarya</taxon>
        <taxon>Basidiomycota</taxon>
        <taxon>Agaricomycotina</taxon>
        <taxon>Agaricomycetes</taxon>
        <taxon>Agaricomycetidae</taxon>
        <taxon>Agaricales</taxon>
        <taxon>Agaricineae</taxon>
        <taxon>Strophariaceae</taxon>
        <taxon>Pholiota</taxon>
    </lineage>
</organism>
<evidence type="ECO:0000313" key="2">
    <source>
        <dbReference type="EMBL" id="KAF9486561.1"/>
    </source>
</evidence>
<name>A0A9P6CZL6_9AGAR</name>
<comment type="caution">
    <text evidence="2">The sequence shown here is derived from an EMBL/GenBank/DDBJ whole genome shotgun (WGS) entry which is preliminary data.</text>
</comment>
<feature type="region of interest" description="Disordered" evidence="1">
    <location>
        <begin position="34"/>
        <end position="57"/>
    </location>
</feature>
<protein>
    <submittedName>
        <fullName evidence="2">Uncharacterized protein</fullName>
    </submittedName>
</protein>
<dbReference type="AlphaFoldDB" id="A0A9P6CZL6"/>
<evidence type="ECO:0000256" key="1">
    <source>
        <dbReference type="SAM" id="MobiDB-lite"/>
    </source>
</evidence>
<dbReference type="Proteomes" id="UP000807469">
    <property type="component" value="Unassembled WGS sequence"/>
</dbReference>
<dbReference type="EMBL" id="MU155130">
    <property type="protein sequence ID" value="KAF9486561.1"/>
    <property type="molecule type" value="Genomic_DNA"/>
</dbReference>
<keyword evidence="3" id="KW-1185">Reference proteome</keyword>
<reference evidence="2" key="1">
    <citation type="submission" date="2020-11" db="EMBL/GenBank/DDBJ databases">
        <authorList>
            <consortium name="DOE Joint Genome Institute"/>
            <person name="Ahrendt S."/>
            <person name="Riley R."/>
            <person name="Andreopoulos W."/>
            <person name="Labutti K."/>
            <person name="Pangilinan J."/>
            <person name="Ruiz-Duenas F.J."/>
            <person name="Barrasa J.M."/>
            <person name="Sanchez-Garcia M."/>
            <person name="Camarero S."/>
            <person name="Miyauchi S."/>
            <person name="Serrano A."/>
            <person name="Linde D."/>
            <person name="Babiker R."/>
            <person name="Drula E."/>
            <person name="Ayuso-Fernandez I."/>
            <person name="Pacheco R."/>
            <person name="Padilla G."/>
            <person name="Ferreira P."/>
            <person name="Barriuso J."/>
            <person name="Kellner H."/>
            <person name="Castanera R."/>
            <person name="Alfaro M."/>
            <person name="Ramirez L."/>
            <person name="Pisabarro A.G."/>
            <person name="Kuo A."/>
            <person name="Tritt A."/>
            <person name="Lipzen A."/>
            <person name="He G."/>
            <person name="Yan M."/>
            <person name="Ng V."/>
            <person name="Cullen D."/>
            <person name="Martin F."/>
            <person name="Rosso M.-N."/>
            <person name="Henrissat B."/>
            <person name="Hibbett D."/>
            <person name="Martinez A.T."/>
            <person name="Grigoriev I.V."/>
        </authorList>
    </citation>
    <scope>NUCLEOTIDE SEQUENCE</scope>
    <source>
        <strain evidence="2">CIRM-BRFM 674</strain>
    </source>
</reference>
<proteinExistence type="predicted"/>
<gene>
    <name evidence="2" type="ORF">BDN70DRAFT_20808</name>
</gene>
<accession>A0A9P6CZL6</accession>
<feature type="compositionally biased region" description="Basic residues" evidence="1">
    <location>
        <begin position="43"/>
        <end position="57"/>
    </location>
</feature>
<evidence type="ECO:0000313" key="3">
    <source>
        <dbReference type="Proteomes" id="UP000807469"/>
    </source>
</evidence>
<sequence length="141" mass="15836">MGYINPSAFPLSLQHTQSQRRLSSFQAYSISTNHDPSRAEQAHHHHHHRRRHQRRPHIRTTHRLSIHRLLSLQTKAATHVKPTIAHRSLADRLKPSRSQRTTALTEARVPAFAKRSAFIGDAASGGGSPTAPYVIAYPPVL</sequence>